<evidence type="ECO:0000256" key="1">
    <source>
        <dbReference type="ARBA" id="ARBA00010886"/>
    </source>
</evidence>
<feature type="domain" description="Protein kinase" evidence="10">
    <location>
        <begin position="42"/>
        <end position="292"/>
    </location>
</feature>
<keyword evidence="5 11" id="KW-0418">Kinase</keyword>
<keyword evidence="9" id="KW-1133">Transmembrane helix</keyword>
<name>A0A9D3AVI2_9FIRM</name>
<evidence type="ECO:0000256" key="5">
    <source>
        <dbReference type="ARBA" id="ARBA00022777"/>
    </source>
</evidence>
<dbReference type="Gene3D" id="1.10.510.10">
    <property type="entry name" value="Transferase(Phosphotransferase) domain 1"/>
    <property type="match status" value="1"/>
</dbReference>
<evidence type="ECO:0000256" key="9">
    <source>
        <dbReference type="SAM" id="Phobius"/>
    </source>
</evidence>
<evidence type="ECO:0000256" key="7">
    <source>
        <dbReference type="PROSITE-ProRule" id="PRU10141"/>
    </source>
</evidence>
<feature type="binding site" evidence="7">
    <location>
        <position position="72"/>
    </location>
    <ligand>
        <name>ATP</name>
        <dbReference type="ChEBI" id="CHEBI:30616"/>
    </ligand>
</feature>
<dbReference type="InterPro" id="IPR017441">
    <property type="entry name" value="Protein_kinase_ATP_BS"/>
</dbReference>
<comment type="caution">
    <text evidence="11">The sequence shown here is derived from an EMBL/GenBank/DDBJ whole genome shotgun (WGS) entry which is preliminary data.</text>
</comment>
<keyword evidence="4 7" id="KW-0547">Nucleotide-binding</keyword>
<dbReference type="AlphaFoldDB" id="A0A9D3AVI2"/>
<keyword evidence="3 11" id="KW-0808">Transferase</keyword>
<protein>
    <recommendedName>
        <fullName evidence="2">non-specific serine/threonine protein kinase</fullName>
        <ecNumber evidence="2">2.7.11.1</ecNumber>
    </recommendedName>
</protein>
<evidence type="ECO:0000259" key="10">
    <source>
        <dbReference type="PROSITE" id="PS50011"/>
    </source>
</evidence>
<dbReference type="Gene3D" id="3.30.200.20">
    <property type="entry name" value="Phosphorylase Kinase, domain 1"/>
    <property type="match status" value="1"/>
</dbReference>
<dbReference type="PROSITE" id="PS50011">
    <property type="entry name" value="PROTEIN_KINASE_DOM"/>
    <property type="match status" value="1"/>
</dbReference>
<feature type="region of interest" description="Disordered" evidence="8">
    <location>
        <begin position="376"/>
        <end position="401"/>
    </location>
</feature>
<dbReference type="InterPro" id="IPR000719">
    <property type="entry name" value="Prot_kinase_dom"/>
</dbReference>
<dbReference type="SMART" id="SM00220">
    <property type="entry name" value="S_TKc"/>
    <property type="match status" value="1"/>
</dbReference>
<evidence type="ECO:0000313" key="11">
    <source>
        <dbReference type="EMBL" id="KAF1084160.1"/>
    </source>
</evidence>
<evidence type="ECO:0000256" key="2">
    <source>
        <dbReference type="ARBA" id="ARBA00012513"/>
    </source>
</evidence>
<dbReference type="PROSITE" id="PS00107">
    <property type="entry name" value="PROTEIN_KINASE_ATP"/>
    <property type="match status" value="1"/>
</dbReference>
<keyword evidence="12" id="KW-1185">Reference proteome</keyword>
<reference evidence="11" key="1">
    <citation type="submission" date="2016-02" db="EMBL/GenBank/DDBJ databases">
        <title>Draft Genome Sequence of Sporotomaculum syntrophicum Strain FB, a Syntrophic Benzoate Degrader.</title>
        <authorList>
            <person name="Nobu M.K."/>
            <person name="Narihiro T."/>
            <person name="Qiu Y.-L."/>
            <person name="Ohashi A."/>
            <person name="Liu W.-T."/>
            <person name="Yuji S."/>
        </authorList>
    </citation>
    <scope>NUCLEOTIDE SEQUENCE</scope>
    <source>
        <strain evidence="11">FB</strain>
    </source>
</reference>
<dbReference type="SUPFAM" id="SSF56112">
    <property type="entry name" value="Protein kinase-like (PK-like)"/>
    <property type="match status" value="1"/>
</dbReference>
<keyword evidence="9" id="KW-0812">Transmembrane</keyword>
<proteinExistence type="inferred from homology"/>
<feature type="compositionally biased region" description="Polar residues" evidence="8">
    <location>
        <begin position="376"/>
        <end position="385"/>
    </location>
</feature>
<dbReference type="GO" id="GO:0005524">
    <property type="term" value="F:ATP binding"/>
    <property type="evidence" value="ECO:0007669"/>
    <property type="project" value="UniProtKB-UniRule"/>
</dbReference>
<evidence type="ECO:0000313" key="12">
    <source>
        <dbReference type="Proteomes" id="UP000798488"/>
    </source>
</evidence>
<feature type="transmembrane region" description="Helical" evidence="9">
    <location>
        <begin position="340"/>
        <end position="360"/>
    </location>
</feature>
<keyword evidence="6 7" id="KW-0067">ATP-binding</keyword>
<sequence length="567" mass="62353">MVVCPICGNQNPAEQPYCGSCGGRLGGATGLIKKDTILEGRYLIIKLVGRGGMGAVYKALDRRLQNRVVAIKEMSTGAVGQDNIALAVEAFEREVGMLINLDNPALPRVWDFFAGEQHRLYLVMDFIEGESLEAVLQRRGPVPEAEILDWARQICAVLHYLHSHQPPVIFRDLKPANIMLTPQGRIKLIDFGIARHFKPGQTTDTVTYGSVGFSAPEQYGQGQTDARSDIYSLGATLYYLITGINPSKNPFQFEPVSSLVGVTKPTERAIHLALQLNPADRPASVGEWLALLDAPGADKHIVDDTVLLSSDPELTVKLPHSDTGSDSTTMLPKPGFRANLKWVAGALAMALLLLAVWFGFAGDESFKQAVERETAAQLSSRSNNEPAPIEGTAIGDTTSPAVVEEVKPPAAKDKDKKQAKPKNNAVKKIQYQKYRNERFGYAIDYPRDFTAGVSPENGDGRVFSSPGEEAKLVVYGANVLQNESLADIYQVAKKYAGGKIAYQQMGNNWFVLSWEKDDIIYYLKTFAGRGSANSFIFTYPEAEKQYYDQITVHLESTFRPGDVNQIW</sequence>
<dbReference type="CDD" id="cd14014">
    <property type="entry name" value="STKc_PknB_like"/>
    <property type="match status" value="1"/>
</dbReference>
<comment type="similarity">
    <text evidence="1">Belongs to the protein kinase superfamily. NEK Ser/Thr protein kinase family. NIMA subfamily.</text>
</comment>
<evidence type="ECO:0000256" key="3">
    <source>
        <dbReference type="ARBA" id="ARBA00022679"/>
    </source>
</evidence>
<dbReference type="PANTHER" id="PTHR43671:SF13">
    <property type="entry name" value="SERINE_THREONINE-PROTEIN KINASE NEK2"/>
    <property type="match status" value="1"/>
</dbReference>
<dbReference type="EC" id="2.7.11.1" evidence="2"/>
<dbReference type="InterPro" id="IPR050660">
    <property type="entry name" value="NEK_Ser/Thr_kinase"/>
</dbReference>
<keyword evidence="9" id="KW-0472">Membrane</keyword>
<evidence type="ECO:0000256" key="6">
    <source>
        <dbReference type="ARBA" id="ARBA00022840"/>
    </source>
</evidence>
<dbReference type="PANTHER" id="PTHR43671">
    <property type="entry name" value="SERINE/THREONINE-PROTEIN KINASE NEK"/>
    <property type="match status" value="1"/>
</dbReference>
<accession>A0A9D3AVI2</accession>
<dbReference type="Proteomes" id="UP000798488">
    <property type="component" value="Unassembled WGS sequence"/>
</dbReference>
<dbReference type="EMBL" id="LSRS01000006">
    <property type="protein sequence ID" value="KAF1084160.1"/>
    <property type="molecule type" value="Genomic_DNA"/>
</dbReference>
<evidence type="ECO:0000256" key="4">
    <source>
        <dbReference type="ARBA" id="ARBA00022741"/>
    </source>
</evidence>
<dbReference type="GO" id="GO:0004674">
    <property type="term" value="F:protein serine/threonine kinase activity"/>
    <property type="evidence" value="ECO:0007669"/>
    <property type="project" value="UniProtKB-EC"/>
</dbReference>
<dbReference type="Pfam" id="PF00069">
    <property type="entry name" value="Pkinase"/>
    <property type="match status" value="1"/>
</dbReference>
<evidence type="ECO:0000256" key="8">
    <source>
        <dbReference type="SAM" id="MobiDB-lite"/>
    </source>
</evidence>
<dbReference type="InterPro" id="IPR011009">
    <property type="entry name" value="Kinase-like_dom_sf"/>
</dbReference>
<organism evidence="11 12">
    <name type="scientific">Sporotomaculum syntrophicum</name>
    <dbReference type="NCBI Taxonomy" id="182264"/>
    <lineage>
        <taxon>Bacteria</taxon>
        <taxon>Bacillati</taxon>
        <taxon>Bacillota</taxon>
        <taxon>Clostridia</taxon>
        <taxon>Eubacteriales</taxon>
        <taxon>Desulfallaceae</taxon>
        <taxon>Sporotomaculum</taxon>
    </lineage>
</organism>
<gene>
    <name evidence="11" type="primary">spkF</name>
    <name evidence="11" type="ORF">SPSYN_02564</name>
</gene>